<organism evidence="6 7">
    <name type="scientific">Sesamum alatum</name>
    <dbReference type="NCBI Taxonomy" id="300844"/>
    <lineage>
        <taxon>Eukaryota</taxon>
        <taxon>Viridiplantae</taxon>
        <taxon>Streptophyta</taxon>
        <taxon>Embryophyta</taxon>
        <taxon>Tracheophyta</taxon>
        <taxon>Spermatophyta</taxon>
        <taxon>Magnoliopsida</taxon>
        <taxon>eudicotyledons</taxon>
        <taxon>Gunneridae</taxon>
        <taxon>Pentapetalae</taxon>
        <taxon>asterids</taxon>
        <taxon>lamiids</taxon>
        <taxon>Lamiales</taxon>
        <taxon>Pedaliaceae</taxon>
        <taxon>Sesamum</taxon>
    </lineage>
</organism>
<keyword evidence="3" id="KW-0697">Rotamase</keyword>
<dbReference type="Proteomes" id="UP001293254">
    <property type="component" value="Unassembled WGS sequence"/>
</dbReference>
<evidence type="ECO:0000256" key="1">
    <source>
        <dbReference type="ARBA" id="ARBA00000971"/>
    </source>
</evidence>
<dbReference type="GO" id="GO:0003755">
    <property type="term" value="F:peptidyl-prolyl cis-trans isomerase activity"/>
    <property type="evidence" value="ECO:0007669"/>
    <property type="project" value="UniProtKB-KW"/>
</dbReference>
<reference evidence="6" key="1">
    <citation type="submission" date="2020-06" db="EMBL/GenBank/DDBJ databases">
        <authorList>
            <person name="Li T."/>
            <person name="Hu X."/>
            <person name="Zhang T."/>
            <person name="Song X."/>
            <person name="Zhang H."/>
            <person name="Dai N."/>
            <person name="Sheng W."/>
            <person name="Hou X."/>
            <person name="Wei L."/>
        </authorList>
    </citation>
    <scope>NUCLEOTIDE SEQUENCE</scope>
    <source>
        <strain evidence="6">3651</strain>
        <tissue evidence="6">Leaf</tissue>
    </source>
</reference>
<feature type="compositionally biased region" description="Basic residues" evidence="5">
    <location>
        <begin position="96"/>
        <end position="105"/>
    </location>
</feature>
<evidence type="ECO:0000256" key="4">
    <source>
        <dbReference type="ARBA" id="ARBA00023235"/>
    </source>
</evidence>
<feature type="compositionally biased region" description="Basic and acidic residues" evidence="5">
    <location>
        <begin position="162"/>
        <end position="182"/>
    </location>
</feature>
<accession>A0AAE1YJQ6</accession>
<dbReference type="AlphaFoldDB" id="A0AAE1YJQ6"/>
<keyword evidence="4 6" id="KW-0413">Isomerase</keyword>
<feature type="compositionally biased region" description="Basic and acidic residues" evidence="5">
    <location>
        <begin position="37"/>
        <end position="68"/>
    </location>
</feature>
<gene>
    <name evidence="6" type="ORF">Salat_0920100</name>
</gene>
<keyword evidence="7" id="KW-1185">Reference proteome</keyword>
<feature type="compositionally biased region" description="Basic and acidic residues" evidence="5">
    <location>
        <begin position="1"/>
        <end position="12"/>
    </location>
</feature>
<reference evidence="6" key="2">
    <citation type="journal article" date="2024" name="Plant">
        <title>Genomic evolution and insights into agronomic trait innovations of Sesamum species.</title>
        <authorList>
            <person name="Miao H."/>
            <person name="Wang L."/>
            <person name="Qu L."/>
            <person name="Liu H."/>
            <person name="Sun Y."/>
            <person name="Le M."/>
            <person name="Wang Q."/>
            <person name="Wei S."/>
            <person name="Zheng Y."/>
            <person name="Lin W."/>
            <person name="Duan Y."/>
            <person name="Cao H."/>
            <person name="Xiong S."/>
            <person name="Wang X."/>
            <person name="Wei L."/>
            <person name="Li C."/>
            <person name="Ma Q."/>
            <person name="Ju M."/>
            <person name="Zhao R."/>
            <person name="Li G."/>
            <person name="Mu C."/>
            <person name="Tian Q."/>
            <person name="Mei H."/>
            <person name="Zhang T."/>
            <person name="Gao T."/>
            <person name="Zhang H."/>
        </authorList>
    </citation>
    <scope>NUCLEOTIDE SEQUENCE</scope>
    <source>
        <strain evidence="6">3651</strain>
    </source>
</reference>
<proteinExistence type="predicted"/>
<feature type="region of interest" description="Disordered" evidence="5">
    <location>
        <begin position="1"/>
        <end position="184"/>
    </location>
</feature>
<name>A0AAE1YJQ6_9LAMI</name>
<evidence type="ECO:0000313" key="7">
    <source>
        <dbReference type="Proteomes" id="UP001293254"/>
    </source>
</evidence>
<comment type="catalytic activity">
    <reaction evidence="1">
        <text>[protein]-peptidylproline (omega=180) = [protein]-peptidylproline (omega=0)</text>
        <dbReference type="Rhea" id="RHEA:16237"/>
        <dbReference type="Rhea" id="RHEA-COMP:10747"/>
        <dbReference type="Rhea" id="RHEA-COMP:10748"/>
        <dbReference type="ChEBI" id="CHEBI:83833"/>
        <dbReference type="ChEBI" id="CHEBI:83834"/>
        <dbReference type="EC" id="5.2.1.8"/>
    </reaction>
</comment>
<protein>
    <recommendedName>
        <fullName evidence="2">peptidylprolyl isomerase</fullName>
        <ecNumber evidence="2">5.2.1.8</ecNumber>
    </recommendedName>
</protein>
<dbReference type="EMBL" id="JACGWO010000003">
    <property type="protein sequence ID" value="KAK4431580.1"/>
    <property type="molecule type" value="Genomic_DNA"/>
</dbReference>
<evidence type="ECO:0000256" key="5">
    <source>
        <dbReference type="SAM" id="MobiDB-lite"/>
    </source>
</evidence>
<dbReference type="PANTHER" id="PTHR43811:SF19">
    <property type="entry name" value="39 KDA FK506-BINDING NUCLEAR PROTEIN"/>
    <property type="match status" value="1"/>
</dbReference>
<dbReference type="PANTHER" id="PTHR43811">
    <property type="entry name" value="FKBP-TYPE PEPTIDYL-PROLYL CIS-TRANS ISOMERASE FKPA"/>
    <property type="match status" value="1"/>
</dbReference>
<evidence type="ECO:0000256" key="3">
    <source>
        <dbReference type="ARBA" id="ARBA00023110"/>
    </source>
</evidence>
<sequence>MSDKNENSDRQIVKAGTGVPILESEDEDGFPLSTHGNKSDISKSEAKLEDTNNERIVRRPKKNEKDDVAQCQKENIEPRGTTAQPDTIIPENEVKQKKKNKKKKIAEKVESAPGNEMPNSNGTDESPGAEIGSDLKPSSEKKKEKKKKKQNKQQEIAPTPNAEEKLTEKKGVVEKQEKKEAKSLQVRTFPNGLVIEELVMGKPDGKRASPGKKVSVHYIGKLKKKLAKIF</sequence>
<evidence type="ECO:0000313" key="6">
    <source>
        <dbReference type="EMBL" id="KAK4431580.1"/>
    </source>
</evidence>
<comment type="caution">
    <text evidence="6">The sequence shown here is derived from an EMBL/GenBank/DDBJ whole genome shotgun (WGS) entry which is preliminary data.</text>
</comment>
<evidence type="ECO:0000256" key="2">
    <source>
        <dbReference type="ARBA" id="ARBA00013194"/>
    </source>
</evidence>
<dbReference type="EC" id="5.2.1.8" evidence="2"/>
<dbReference type="SUPFAM" id="SSF54534">
    <property type="entry name" value="FKBP-like"/>
    <property type="match status" value="1"/>
</dbReference>